<gene>
    <name evidence="3" type="ORF">J0M35_09025</name>
</gene>
<dbReference type="Pfam" id="PF07143">
    <property type="entry name" value="CrtC"/>
    <property type="match status" value="1"/>
</dbReference>
<dbReference type="InterPro" id="IPR010791">
    <property type="entry name" value="AttH_dom"/>
</dbReference>
<reference evidence="3" key="1">
    <citation type="submission" date="2021-02" db="EMBL/GenBank/DDBJ databases">
        <title>Genome-Resolved Metagenomics of a Microbial Community Performing Photosynthetic Biological Nutrient Removal.</title>
        <authorList>
            <person name="Mcdaniel E.A."/>
        </authorList>
    </citation>
    <scope>NUCLEOTIDE SEQUENCE</scope>
    <source>
        <strain evidence="3">UWPOB_OBS1</strain>
    </source>
</reference>
<evidence type="ECO:0000259" key="2">
    <source>
        <dbReference type="Pfam" id="PF07143"/>
    </source>
</evidence>
<dbReference type="EMBL" id="JAFLCK010000011">
    <property type="protein sequence ID" value="MBN8660490.1"/>
    <property type="molecule type" value="Genomic_DNA"/>
</dbReference>
<dbReference type="PANTHER" id="PTHR38591">
    <property type="entry name" value="HYDROLASE"/>
    <property type="match status" value="1"/>
</dbReference>
<dbReference type="InterPro" id="IPR023374">
    <property type="entry name" value="AttH-like_dom_sf"/>
</dbReference>
<organism evidence="3 4">
    <name type="scientific">Candidatus Obscuribacter phosphatis</name>
    <dbReference type="NCBI Taxonomy" id="1906157"/>
    <lineage>
        <taxon>Bacteria</taxon>
        <taxon>Bacillati</taxon>
        <taxon>Candidatus Melainabacteria</taxon>
        <taxon>Candidatus Obscuribacterales</taxon>
        <taxon>Candidatus Obscuribacteraceae</taxon>
        <taxon>Candidatus Obscuribacter</taxon>
    </lineage>
</organism>
<dbReference type="Proteomes" id="UP000664277">
    <property type="component" value="Unassembled WGS sequence"/>
</dbReference>
<dbReference type="AlphaFoldDB" id="A0A8J7TKY8"/>
<evidence type="ECO:0000313" key="3">
    <source>
        <dbReference type="EMBL" id="MBN8660490.1"/>
    </source>
</evidence>
<comment type="caution">
    <text evidence="3">The sequence shown here is derived from an EMBL/GenBank/DDBJ whole genome shotgun (WGS) entry which is preliminary data.</text>
</comment>
<feature type="signal peptide" evidence="1">
    <location>
        <begin position="1"/>
        <end position="31"/>
    </location>
</feature>
<dbReference type="SUPFAM" id="SSF159245">
    <property type="entry name" value="AttH-like"/>
    <property type="match status" value="1"/>
</dbReference>
<name>A0A8J7TKY8_9BACT</name>
<dbReference type="Gene3D" id="2.40.370.10">
    <property type="entry name" value="AttH-like domain"/>
    <property type="match status" value="2"/>
</dbReference>
<protein>
    <recommendedName>
        <fullName evidence="2">AttH domain-containing protein</fullName>
    </recommendedName>
</protein>
<evidence type="ECO:0000256" key="1">
    <source>
        <dbReference type="SAM" id="SignalP"/>
    </source>
</evidence>
<sequence>MSRFRYFNLLRLSRLLLALLCLLTNSSLSLAAEGEAKVYKKALPGYKYEFPRDHFSHDQFKTEWWYYTGHLQAKDKRRFGFELTFFRTGAEYEPVKGKSSKPWALDNFYLAHFALTDESGKVFRFYEKLNRKGLKFADARQDAYYVYNEGWSVARLGEGDKERFILKADGRDCGIYLMLQSLKPPVVHGENGVSQKASCLGCASHYYSMSRLKADGIVIVGDKPVAVEGLAWMDHEFGSNQLTSEQTGWDWYSIQLKGNRELMLYVMRREDGSFEKQSSGTLVYADGKSRHLKLNDFKIVKTDTWKSPKTGGEYPMGWSIEVPSEKLSLKLVPLLRDQELTTARSTGVSYWEGAVDVFEGGEKAASGNGYVEMTGYSEKFTKKL</sequence>
<feature type="domain" description="AttH" evidence="2">
    <location>
        <begin position="62"/>
        <end position="239"/>
    </location>
</feature>
<dbReference type="Pfam" id="PF17186">
    <property type="entry name" value="Lipocalin_9"/>
    <property type="match status" value="1"/>
</dbReference>
<accession>A0A8J7TKY8</accession>
<feature type="chain" id="PRO_5035299662" description="AttH domain-containing protein" evidence="1">
    <location>
        <begin position="32"/>
        <end position="384"/>
    </location>
</feature>
<keyword evidence="1" id="KW-0732">Signal</keyword>
<dbReference type="PANTHER" id="PTHR38591:SF1">
    <property type="entry name" value="BLL1000 PROTEIN"/>
    <property type="match status" value="1"/>
</dbReference>
<proteinExistence type="predicted"/>
<evidence type="ECO:0000313" key="4">
    <source>
        <dbReference type="Proteomes" id="UP000664277"/>
    </source>
</evidence>